<evidence type="ECO:0000256" key="2">
    <source>
        <dbReference type="HAMAP-Rule" id="MF_00984"/>
    </source>
</evidence>
<reference evidence="4 5" key="1">
    <citation type="submission" date="2018-08" db="EMBL/GenBank/DDBJ databases">
        <title>Muricauda nanhaiensis sp. nov., isolated from seawater of the South China Sea.</title>
        <authorList>
            <person name="Dang Y."/>
        </authorList>
    </citation>
    <scope>NUCLEOTIDE SEQUENCE [LARGE SCALE GENOMIC DNA]</scope>
    <source>
        <strain evidence="4 5">SM1704</strain>
    </source>
</reference>
<dbReference type="PROSITE" id="PS50935">
    <property type="entry name" value="SSB"/>
    <property type="match status" value="1"/>
</dbReference>
<comment type="caution">
    <text evidence="2">Lacks conserved residue(s) required for the propagation of feature annotation.</text>
</comment>
<dbReference type="CDD" id="cd04496">
    <property type="entry name" value="SSB_OBF"/>
    <property type="match status" value="1"/>
</dbReference>
<gene>
    <name evidence="4" type="primary">ssb</name>
    <name evidence="4" type="ORF">DX873_12955</name>
</gene>
<dbReference type="NCBIfam" id="TIGR00621">
    <property type="entry name" value="ssb"/>
    <property type="match status" value="1"/>
</dbReference>
<dbReference type="PIRSF" id="PIRSF002070">
    <property type="entry name" value="SSB"/>
    <property type="match status" value="1"/>
</dbReference>
<dbReference type="RefSeq" id="WP_116184919.1">
    <property type="nucleotide sequence ID" value="NZ_QTJX01000003.1"/>
</dbReference>
<protein>
    <recommendedName>
        <fullName evidence="2 3">Single-stranded DNA-binding protein</fullName>
        <shortName evidence="2">SSB</shortName>
    </recommendedName>
</protein>
<keyword evidence="1 2" id="KW-0238">DNA-binding</keyword>
<dbReference type="InterPro" id="IPR012340">
    <property type="entry name" value="NA-bd_OB-fold"/>
</dbReference>
<dbReference type="AlphaFoldDB" id="A0A371JN14"/>
<dbReference type="GO" id="GO:0009295">
    <property type="term" value="C:nucleoid"/>
    <property type="evidence" value="ECO:0007669"/>
    <property type="project" value="TreeGrafter"/>
</dbReference>
<evidence type="ECO:0000313" key="4">
    <source>
        <dbReference type="EMBL" id="RDY58598.1"/>
    </source>
</evidence>
<dbReference type="InterPro" id="IPR000424">
    <property type="entry name" value="Primosome_PriB/ssb"/>
</dbReference>
<dbReference type="GO" id="GO:0003697">
    <property type="term" value="F:single-stranded DNA binding"/>
    <property type="evidence" value="ECO:0007669"/>
    <property type="project" value="UniProtKB-UniRule"/>
</dbReference>
<dbReference type="OrthoDB" id="9809878at2"/>
<organism evidence="4 5">
    <name type="scientific">Flagellimonas nanhaiensis</name>
    <dbReference type="NCBI Taxonomy" id="2292706"/>
    <lineage>
        <taxon>Bacteria</taxon>
        <taxon>Pseudomonadati</taxon>
        <taxon>Bacteroidota</taxon>
        <taxon>Flavobacteriia</taxon>
        <taxon>Flavobacteriales</taxon>
        <taxon>Flavobacteriaceae</taxon>
        <taxon>Flagellimonas</taxon>
    </lineage>
</organism>
<dbReference type="GO" id="GO:0006260">
    <property type="term" value="P:DNA replication"/>
    <property type="evidence" value="ECO:0007669"/>
    <property type="project" value="InterPro"/>
</dbReference>
<accession>A0A371JN14</accession>
<dbReference type="PANTHER" id="PTHR10302:SF0">
    <property type="entry name" value="SINGLE-STRANDED DNA-BINDING PROTEIN, MITOCHONDRIAL"/>
    <property type="match status" value="1"/>
</dbReference>
<dbReference type="Gene3D" id="2.40.50.140">
    <property type="entry name" value="Nucleic acid-binding proteins"/>
    <property type="match status" value="1"/>
</dbReference>
<dbReference type="Pfam" id="PF00436">
    <property type="entry name" value="SSB"/>
    <property type="match status" value="1"/>
</dbReference>
<name>A0A371JN14_9FLAO</name>
<evidence type="ECO:0000256" key="3">
    <source>
        <dbReference type="PIRNR" id="PIRNR002070"/>
    </source>
</evidence>
<sequence>MNKLRNKVILIGNVGEKPEITELGNDNKVARLSFATNEHYKNAKGEKITRTEWHTLIAWGKVAGIVEKLVTKGQELAIEGKLTYRTYQDKENVKRQVTEIVLSEMLLLGKAKKNQDDDENAL</sequence>
<comment type="subunit">
    <text evidence="2">Homotetramer.</text>
</comment>
<proteinExistence type="inferred from homology"/>
<dbReference type="HAMAP" id="MF_00984">
    <property type="entry name" value="SSB"/>
    <property type="match status" value="1"/>
</dbReference>
<dbReference type="InterPro" id="IPR011344">
    <property type="entry name" value="ssDNA-bd"/>
</dbReference>
<keyword evidence="5" id="KW-1185">Reference proteome</keyword>
<evidence type="ECO:0000313" key="5">
    <source>
        <dbReference type="Proteomes" id="UP000261828"/>
    </source>
</evidence>
<dbReference type="PANTHER" id="PTHR10302">
    <property type="entry name" value="SINGLE-STRANDED DNA-BINDING PROTEIN"/>
    <property type="match status" value="1"/>
</dbReference>
<dbReference type="EMBL" id="QTJX01000003">
    <property type="protein sequence ID" value="RDY58598.1"/>
    <property type="molecule type" value="Genomic_DNA"/>
</dbReference>
<evidence type="ECO:0000256" key="1">
    <source>
        <dbReference type="ARBA" id="ARBA00023125"/>
    </source>
</evidence>
<comment type="caution">
    <text evidence="4">The sequence shown here is derived from an EMBL/GenBank/DDBJ whole genome shotgun (WGS) entry which is preliminary data.</text>
</comment>
<dbReference type="Proteomes" id="UP000261828">
    <property type="component" value="Unassembled WGS sequence"/>
</dbReference>
<dbReference type="SUPFAM" id="SSF50249">
    <property type="entry name" value="Nucleic acid-binding proteins"/>
    <property type="match status" value="1"/>
</dbReference>